<accession>A0A2J0JHI6</accession>
<gene>
    <name evidence="1" type="ORF">COU48_02165</name>
</gene>
<comment type="caution">
    <text evidence="1">The sequence shown here is derived from an EMBL/GenBank/DDBJ whole genome shotgun (WGS) entry which is preliminary data.</text>
</comment>
<protein>
    <submittedName>
        <fullName evidence="1">Uncharacterized protein</fullName>
    </submittedName>
</protein>
<dbReference type="EMBL" id="PFCP01000055">
    <property type="protein sequence ID" value="PIR68785.1"/>
    <property type="molecule type" value="Genomic_DNA"/>
</dbReference>
<evidence type="ECO:0000313" key="1">
    <source>
        <dbReference type="EMBL" id="PIR68785.1"/>
    </source>
</evidence>
<dbReference type="AlphaFoldDB" id="A0A2J0JHI6"/>
<organism evidence="1 2">
    <name type="scientific">Candidatus Nomurabacteria bacterium CG10_big_fil_rev_8_21_14_0_10_03_31_7</name>
    <dbReference type="NCBI Taxonomy" id="1974730"/>
    <lineage>
        <taxon>Bacteria</taxon>
        <taxon>Candidatus Nomuraibacteriota</taxon>
    </lineage>
</organism>
<evidence type="ECO:0000313" key="2">
    <source>
        <dbReference type="Proteomes" id="UP000228613"/>
    </source>
</evidence>
<sequence>MSCVSKHSYFGGSEIPSFFSEEDRKDLFSKNHRQSSEFLTSSKVEEVEKVSTSNNVDDFLWDEEVSMPRY</sequence>
<reference evidence="2" key="1">
    <citation type="submission" date="2017-09" db="EMBL/GenBank/DDBJ databases">
        <title>Depth-based differentiation of microbial function through sediment-hosted aquifers and enrichment of novel symbionts in the deep terrestrial subsurface.</title>
        <authorList>
            <person name="Probst A.J."/>
            <person name="Ladd B."/>
            <person name="Jarett J.K."/>
            <person name="Geller-Mcgrath D.E."/>
            <person name="Sieber C.M.K."/>
            <person name="Emerson J.B."/>
            <person name="Anantharaman K."/>
            <person name="Thomas B.C."/>
            <person name="Malmstrom R."/>
            <person name="Stieglmeier M."/>
            <person name="Klingl A."/>
            <person name="Woyke T."/>
            <person name="Ryan C.M."/>
            <person name="Banfield J.F."/>
        </authorList>
    </citation>
    <scope>NUCLEOTIDE SEQUENCE [LARGE SCALE GENOMIC DNA]</scope>
</reference>
<name>A0A2J0JHI6_9BACT</name>
<proteinExistence type="predicted"/>
<dbReference type="Proteomes" id="UP000228613">
    <property type="component" value="Unassembled WGS sequence"/>
</dbReference>